<comment type="caution">
    <text evidence="2">The sequence shown here is derived from an EMBL/GenBank/DDBJ whole genome shotgun (WGS) entry which is preliminary data.</text>
</comment>
<dbReference type="GO" id="GO:0004523">
    <property type="term" value="F:RNA-DNA hybrid ribonuclease activity"/>
    <property type="evidence" value="ECO:0007669"/>
    <property type="project" value="InterPro"/>
</dbReference>
<dbReference type="SUPFAM" id="SSF53098">
    <property type="entry name" value="Ribonuclease H-like"/>
    <property type="match status" value="1"/>
</dbReference>
<accession>A0AAV1L0M9</accession>
<dbReference type="PROSITE" id="PS50879">
    <property type="entry name" value="RNASE_H_1"/>
    <property type="match status" value="1"/>
</dbReference>
<dbReference type="EMBL" id="CAVLGL010000083">
    <property type="protein sequence ID" value="CAK1588905.1"/>
    <property type="molecule type" value="Genomic_DNA"/>
</dbReference>
<sequence>MIKAISKLKSLARLIGILVAACPAAKYAWVYTKILERQKFLALLKHNNNYEVKINLPDTILEDLFWWLSNIDTTRNFMRQPKFAIEIYTDASRSGWGSIYKNTQVHGKWKSSEKEFHINYLELMAAFLGLKSFTSEVTNCEILLRMDNTTAISYINRMGGIQYTHLNDLARSLWKWCEQRNLWVYASYVNTKENRADTASRIVNSDTEWSLSNEAFQSIINHFGQPEIDLFASRDNTKCAKFISWKQDPDAVSVDAFTADWNNYYFYAFPPFSLILKCLRKIIYDNAHGIIVYPNWPSQPWFPLLQKLIVSDAIYLNPNKNLLQSHFREYHPLHKNLTLGVARLSGRRSVDGAPAHTPLH</sequence>
<gene>
    <name evidence="2" type="ORF">PARMNEM_LOCUS9483</name>
</gene>
<dbReference type="CDD" id="cd09275">
    <property type="entry name" value="RNase_HI_RT_DIRS1"/>
    <property type="match status" value="1"/>
</dbReference>
<dbReference type="GO" id="GO:0009007">
    <property type="term" value="F:site-specific DNA-methyltransferase (adenine-specific) activity"/>
    <property type="evidence" value="ECO:0007669"/>
    <property type="project" value="InterPro"/>
</dbReference>
<dbReference type="PANTHER" id="PTHR33050:SF7">
    <property type="entry name" value="RIBONUCLEASE H"/>
    <property type="match status" value="1"/>
</dbReference>
<protein>
    <recommendedName>
        <fullName evidence="1">RNase H type-1 domain-containing protein</fullName>
    </recommendedName>
</protein>
<dbReference type="InterPro" id="IPR036397">
    <property type="entry name" value="RNaseH_sf"/>
</dbReference>
<dbReference type="InterPro" id="IPR052055">
    <property type="entry name" value="Hepadnavirus_pol/RT"/>
</dbReference>
<dbReference type="GO" id="GO:0003677">
    <property type="term" value="F:DNA binding"/>
    <property type="evidence" value="ECO:0007669"/>
    <property type="project" value="InterPro"/>
</dbReference>
<dbReference type="InterPro" id="IPR008593">
    <property type="entry name" value="Dam_MeTrfase"/>
</dbReference>
<dbReference type="Pfam" id="PF05869">
    <property type="entry name" value="Dam"/>
    <property type="match status" value="1"/>
</dbReference>
<keyword evidence="3" id="KW-1185">Reference proteome</keyword>
<organism evidence="2 3">
    <name type="scientific">Parnassius mnemosyne</name>
    <name type="common">clouded apollo</name>
    <dbReference type="NCBI Taxonomy" id="213953"/>
    <lineage>
        <taxon>Eukaryota</taxon>
        <taxon>Metazoa</taxon>
        <taxon>Ecdysozoa</taxon>
        <taxon>Arthropoda</taxon>
        <taxon>Hexapoda</taxon>
        <taxon>Insecta</taxon>
        <taxon>Pterygota</taxon>
        <taxon>Neoptera</taxon>
        <taxon>Endopterygota</taxon>
        <taxon>Lepidoptera</taxon>
        <taxon>Glossata</taxon>
        <taxon>Ditrysia</taxon>
        <taxon>Papilionoidea</taxon>
        <taxon>Papilionidae</taxon>
        <taxon>Parnassiinae</taxon>
        <taxon>Parnassini</taxon>
        <taxon>Parnassius</taxon>
        <taxon>Driopa</taxon>
    </lineage>
</organism>
<dbReference type="AlphaFoldDB" id="A0AAV1L0M9"/>
<evidence type="ECO:0000313" key="2">
    <source>
        <dbReference type="EMBL" id="CAK1588905.1"/>
    </source>
</evidence>
<reference evidence="2 3" key="1">
    <citation type="submission" date="2023-11" db="EMBL/GenBank/DDBJ databases">
        <authorList>
            <person name="Hedman E."/>
            <person name="Englund M."/>
            <person name="Stromberg M."/>
            <person name="Nyberg Akerstrom W."/>
            <person name="Nylinder S."/>
            <person name="Jareborg N."/>
            <person name="Kallberg Y."/>
            <person name="Kronander E."/>
        </authorList>
    </citation>
    <scope>NUCLEOTIDE SEQUENCE [LARGE SCALE GENOMIC DNA]</scope>
</reference>
<feature type="domain" description="RNase H type-1" evidence="1">
    <location>
        <begin position="81"/>
        <end position="205"/>
    </location>
</feature>
<dbReference type="GO" id="GO:0009307">
    <property type="term" value="P:DNA restriction-modification system"/>
    <property type="evidence" value="ECO:0007669"/>
    <property type="project" value="InterPro"/>
</dbReference>
<dbReference type="Gene3D" id="3.30.420.10">
    <property type="entry name" value="Ribonuclease H-like superfamily/Ribonuclease H"/>
    <property type="match status" value="1"/>
</dbReference>
<dbReference type="InterPro" id="IPR002156">
    <property type="entry name" value="RNaseH_domain"/>
</dbReference>
<evidence type="ECO:0000259" key="1">
    <source>
        <dbReference type="PROSITE" id="PS50879"/>
    </source>
</evidence>
<dbReference type="InterPro" id="IPR012337">
    <property type="entry name" value="RNaseH-like_sf"/>
</dbReference>
<proteinExistence type="predicted"/>
<dbReference type="PANTHER" id="PTHR33050">
    <property type="entry name" value="REVERSE TRANSCRIPTASE DOMAIN-CONTAINING PROTEIN"/>
    <property type="match status" value="1"/>
</dbReference>
<evidence type="ECO:0000313" key="3">
    <source>
        <dbReference type="Proteomes" id="UP001314205"/>
    </source>
</evidence>
<dbReference type="Proteomes" id="UP001314205">
    <property type="component" value="Unassembled WGS sequence"/>
</dbReference>
<name>A0AAV1L0M9_9NEOP</name>